<evidence type="ECO:0000256" key="6">
    <source>
        <dbReference type="ARBA" id="ARBA00032284"/>
    </source>
</evidence>
<evidence type="ECO:0000256" key="1">
    <source>
        <dbReference type="ARBA" id="ARBA00005228"/>
    </source>
</evidence>
<proteinExistence type="inferred from homology"/>
<keyword evidence="2" id="KW-0645">Protease</keyword>
<dbReference type="PROSITE" id="PS00708">
    <property type="entry name" value="PRO_ENDOPEP_SER"/>
    <property type="match status" value="1"/>
</dbReference>
<dbReference type="GO" id="GO:0004177">
    <property type="term" value="F:aminopeptidase activity"/>
    <property type="evidence" value="ECO:0007669"/>
    <property type="project" value="UniProtKB-KW"/>
</dbReference>
<evidence type="ECO:0000313" key="11">
    <source>
        <dbReference type="EMBL" id="MCI0182213.1"/>
    </source>
</evidence>
<evidence type="ECO:0000256" key="2">
    <source>
        <dbReference type="ARBA" id="ARBA00022670"/>
    </source>
</evidence>
<dbReference type="PANTHER" id="PTHR42776:SF27">
    <property type="entry name" value="DIPEPTIDYL PEPTIDASE FAMILY MEMBER 6"/>
    <property type="match status" value="1"/>
</dbReference>
<dbReference type="InterPro" id="IPR002471">
    <property type="entry name" value="Pept_S9_AS"/>
</dbReference>
<comment type="similarity">
    <text evidence="1">Belongs to the peptidase S9A family.</text>
</comment>
<organism evidence="11 12">
    <name type="scientific">Sulfoacidibacillus ferrooxidans</name>
    <dbReference type="NCBI Taxonomy" id="2005001"/>
    <lineage>
        <taxon>Bacteria</taxon>
        <taxon>Bacillati</taxon>
        <taxon>Bacillota</taxon>
        <taxon>Bacilli</taxon>
        <taxon>Bacillales</taxon>
        <taxon>Alicyclobacillaceae</taxon>
        <taxon>Sulfoacidibacillus</taxon>
    </lineage>
</organism>
<keyword evidence="4" id="KW-0720">Serine protease</keyword>
<reference evidence="11" key="1">
    <citation type="submission" date="2022-03" db="EMBL/GenBank/DDBJ databases">
        <title>Draft Genome Sequence of Firmicute Strain S0AB, a Heterotrophic Iron/Sulfur-Oxidizing Extreme Acidophile.</title>
        <authorList>
            <person name="Vergara E."/>
            <person name="Pakostova E."/>
            <person name="Johnson D.B."/>
            <person name="Holmes D.S."/>
        </authorList>
    </citation>
    <scope>NUCLEOTIDE SEQUENCE</scope>
    <source>
        <strain evidence="11">S0AB</strain>
    </source>
</reference>
<sequence>MTNDLFVEHEQHDAHGVSSLPIAVQRFIEVKQATDAVYSPDGEMLFFLSNSTGTPQIWTLSADAPWPRQLSFFPDRIMSFHVCPKGQLLCMSADMSGTENAQLYLTDYEGIAVRNVTNDPAHMYQFGGWSADGHRFSYSSNKRNGRNFDVYLYDLDTETHTLVHRSEYTNHAHKFSPDGRFVLMSRSFTNLNNDVYLVNIETGELILLTAHDGEAHYGSLHFSKDGKNIFFTTNQDSEFTRVAMMDVEKKTWSYLTEDDWDAETLTPSSDGSMLAYSKNEDGTSQLYVMDLANIAEKGVSAQRILGLPSGVIGHVSWKPNTTSLAVSHNSPRVGAEVWAVDVKEKEDHTTAVTRVTYAAISGLPRSAFHEPELIHYPTFDGRMIPAYYYRPTETSGPLSVIVYVHGGPESQSRNEFNPILQYFVHRGYAVLVPNVRGSSGYGRTYVHLDDVRKRMDSVADLAKATEWLVAEGNAHKERIAVMGRSYGGFMVLAAVTHYQTLFAAGIDIVGIANFRTFMENTSPYRRHLREPEYGTVEQDGDFFDEIAPSHRVHDIMCPMFISHGANDPRVPIGEAEGIVTALRARNHPVEYVRLEDEGHGLVKLHNRILVFGEIATFLDRYVGVSGLK</sequence>
<dbReference type="InterPro" id="IPR011659">
    <property type="entry name" value="WD40"/>
</dbReference>
<gene>
    <name evidence="11" type="primary">dapb3</name>
    <name evidence="11" type="ORF">MM817_00469</name>
</gene>
<keyword evidence="11" id="KW-0031">Aminopeptidase</keyword>
<evidence type="ECO:0000256" key="5">
    <source>
        <dbReference type="ARBA" id="ARBA00022990"/>
    </source>
</evidence>
<dbReference type="PRINTS" id="PR00862">
    <property type="entry name" value="PROLIGOPTASE"/>
</dbReference>
<dbReference type="PANTHER" id="PTHR42776">
    <property type="entry name" value="SERINE PEPTIDASE S9 FAMILY MEMBER"/>
    <property type="match status" value="1"/>
</dbReference>
<accession>A0A9X2AAT5</accession>
<evidence type="ECO:0000313" key="12">
    <source>
        <dbReference type="Proteomes" id="UP001139263"/>
    </source>
</evidence>
<dbReference type="GO" id="GO:0006508">
    <property type="term" value="P:proteolysis"/>
    <property type="evidence" value="ECO:0007669"/>
    <property type="project" value="UniProtKB-KW"/>
</dbReference>
<evidence type="ECO:0000259" key="9">
    <source>
        <dbReference type="Pfam" id="PF00326"/>
    </source>
</evidence>
<dbReference type="Gene3D" id="2.120.10.30">
    <property type="entry name" value="TolB, C-terminal domain"/>
    <property type="match status" value="2"/>
</dbReference>
<dbReference type="InterPro" id="IPR029058">
    <property type="entry name" value="AB_hydrolase_fold"/>
</dbReference>
<feature type="domain" description="Peptidase S9 prolyl oligopeptidase catalytic" evidence="9">
    <location>
        <begin position="416"/>
        <end position="623"/>
    </location>
</feature>
<dbReference type="Proteomes" id="UP001139263">
    <property type="component" value="Unassembled WGS sequence"/>
</dbReference>
<dbReference type="InterPro" id="IPR023302">
    <property type="entry name" value="Pept_S9A_N"/>
</dbReference>
<keyword evidence="12" id="KW-1185">Reference proteome</keyword>
<protein>
    <recommendedName>
        <fullName evidence="7">Acyl-peptide hydrolase</fullName>
    </recommendedName>
    <alternativeName>
        <fullName evidence="6">Acylaminoacyl-peptidase</fullName>
    </alternativeName>
</protein>
<dbReference type="AlphaFoldDB" id="A0A9X2AAT5"/>
<evidence type="ECO:0000256" key="4">
    <source>
        <dbReference type="ARBA" id="ARBA00022825"/>
    </source>
</evidence>
<keyword evidence="3 11" id="KW-0378">Hydrolase</keyword>
<dbReference type="GO" id="GO:0004252">
    <property type="term" value="F:serine-type endopeptidase activity"/>
    <property type="evidence" value="ECO:0007669"/>
    <property type="project" value="InterPro"/>
</dbReference>
<name>A0A9X2AAT5_9BACL</name>
<dbReference type="EMBL" id="JALBUF010000001">
    <property type="protein sequence ID" value="MCI0182213.1"/>
    <property type="molecule type" value="Genomic_DNA"/>
</dbReference>
<keyword evidence="5" id="KW-0007">Acetylation</keyword>
<evidence type="ECO:0000256" key="7">
    <source>
        <dbReference type="ARBA" id="ARBA00032596"/>
    </source>
</evidence>
<dbReference type="RefSeq" id="WP_241711825.1">
    <property type="nucleotide sequence ID" value="NZ_JALBUF010000001.1"/>
</dbReference>
<comment type="function">
    <text evidence="8">This enzyme catalyzes the hydrolysis of the N-terminal peptide bond of an N-acetylated peptide to generate an N-acetylated amino acid and a peptide with a free N-terminus. It preferentially cleaves off Ac-Ala, Ac-Met and Ac-Ser. Also, involved in the degradation of oxidized and glycated proteins.</text>
</comment>
<dbReference type="SUPFAM" id="SSF82171">
    <property type="entry name" value="DPP6 N-terminal domain-like"/>
    <property type="match status" value="1"/>
</dbReference>
<dbReference type="Pfam" id="PF00326">
    <property type="entry name" value="Peptidase_S9"/>
    <property type="match status" value="1"/>
</dbReference>
<comment type="caution">
    <text evidence="11">The sequence shown here is derived from an EMBL/GenBank/DDBJ whole genome shotgun (WGS) entry which is preliminary data.</text>
</comment>
<feature type="domain" description="Peptidase S9A N-terminal" evidence="10">
    <location>
        <begin position="77"/>
        <end position="318"/>
    </location>
</feature>
<dbReference type="InterPro" id="IPR002470">
    <property type="entry name" value="Peptidase_S9A"/>
</dbReference>
<evidence type="ECO:0000259" key="10">
    <source>
        <dbReference type="Pfam" id="PF02897"/>
    </source>
</evidence>
<dbReference type="InterPro" id="IPR011042">
    <property type="entry name" value="6-blade_b-propeller_TolB-like"/>
</dbReference>
<evidence type="ECO:0000256" key="8">
    <source>
        <dbReference type="ARBA" id="ARBA00045885"/>
    </source>
</evidence>
<dbReference type="SUPFAM" id="SSF53474">
    <property type="entry name" value="alpha/beta-Hydrolases"/>
    <property type="match status" value="1"/>
</dbReference>
<evidence type="ECO:0000256" key="3">
    <source>
        <dbReference type="ARBA" id="ARBA00022801"/>
    </source>
</evidence>
<dbReference type="Pfam" id="PF02897">
    <property type="entry name" value="Peptidase_S9_N"/>
    <property type="match status" value="1"/>
</dbReference>
<dbReference type="Gene3D" id="3.40.50.1820">
    <property type="entry name" value="alpha/beta hydrolase"/>
    <property type="match status" value="1"/>
</dbReference>
<dbReference type="InterPro" id="IPR001375">
    <property type="entry name" value="Peptidase_S9_cat"/>
</dbReference>
<dbReference type="Pfam" id="PF07676">
    <property type="entry name" value="PD40"/>
    <property type="match status" value="1"/>
</dbReference>